<organism evidence="3 4">
    <name type="scientific">Leucobacter exalbidus</name>
    <dbReference type="NCBI Taxonomy" id="662960"/>
    <lineage>
        <taxon>Bacteria</taxon>
        <taxon>Bacillati</taxon>
        <taxon>Actinomycetota</taxon>
        <taxon>Actinomycetes</taxon>
        <taxon>Micrococcales</taxon>
        <taxon>Microbacteriaceae</taxon>
        <taxon>Leucobacter</taxon>
    </lineage>
</organism>
<dbReference type="InterPro" id="IPR029044">
    <property type="entry name" value="Nucleotide-diphossugar_trans"/>
</dbReference>
<keyword evidence="4" id="KW-1185">Reference proteome</keyword>
<dbReference type="SUPFAM" id="SSF53448">
    <property type="entry name" value="Nucleotide-diphospho-sugar transferases"/>
    <property type="match status" value="1"/>
</dbReference>
<dbReference type="PANTHER" id="PTHR43685">
    <property type="entry name" value="GLYCOSYLTRANSFERASE"/>
    <property type="match status" value="1"/>
</dbReference>
<dbReference type="Proteomes" id="UP000675163">
    <property type="component" value="Unassembled WGS sequence"/>
</dbReference>
<protein>
    <recommendedName>
        <fullName evidence="2">Glycosyltransferase 2-like domain-containing protein</fullName>
    </recommendedName>
</protein>
<accession>A0A940PR78</accession>
<dbReference type="PANTHER" id="PTHR43685:SF11">
    <property type="entry name" value="GLYCOSYLTRANSFERASE TAGX-RELATED"/>
    <property type="match status" value="1"/>
</dbReference>
<reference evidence="3" key="1">
    <citation type="submission" date="2021-02" db="EMBL/GenBank/DDBJ databases">
        <title>Sequencing the genomes of 1000 actinobacteria strains.</title>
        <authorList>
            <person name="Klenk H.-P."/>
        </authorList>
    </citation>
    <scope>NUCLEOTIDE SEQUENCE</scope>
    <source>
        <strain evidence="3">DSM 22850</strain>
    </source>
</reference>
<dbReference type="EMBL" id="JAFIDA010000001">
    <property type="protein sequence ID" value="MBP1326089.1"/>
    <property type="molecule type" value="Genomic_DNA"/>
</dbReference>
<dbReference type="InterPro" id="IPR001173">
    <property type="entry name" value="Glyco_trans_2-like"/>
</dbReference>
<dbReference type="InterPro" id="IPR050834">
    <property type="entry name" value="Glycosyltransf_2"/>
</dbReference>
<dbReference type="CDD" id="cd00761">
    <property type="entry name" value="Glyco_tranf_GTA_type"/>
    <property type="match status" value="1"/>
</dbReference>
<dbReference type="Gene3D" id="3.90.550.10">
    <property type="entry name" value="Spore Coat Polysaccharide Biosynthesis Protein SpsA, Chain A"/>
    <property type="match status" value="1"/>
</dbReference>
<feature type="region of interest" description="Disordered" evidence="1">
    <location>
        <begin position="1"/>
        <end position="39"/>
    </location>
</feature>
<evidence type="ECO:0000256" key="1">
    <source>
        <dbReference type="SAM" id="MobiDB-lite"/>
    </source>
</evidence>
<sequence length="820" mass="92186">MLSLWNRSRAEDRSGPISQQLEQPLSPAPKKTADGQFPSVKSETGLTLFGERNYRLSFQRGSKAIRTLSERFHSPYGLEFLARQATRSKYGWVELSALLRSDSFIEVPSAWKTQDLLAACYLNCSITPVQEAFDIAIKVIKVVLAQDQIEDVTTPWSSFQAALHISVLGGDQSLRQRLSTLVDEEPDQYSLLDGERPSDWATASPEEIALWWQKFNETLTPYDLEPWDLQIPVDLDQDFFTWVHAPIVSKCTRPVTEQPLVTVIVPTYNPGPTFLQSVESLVRQSWQRLEILIMDDCSSSGQGFIEQAAATDSRIQVIRMQTNGGAYLARNAGIRAATGEFFTVLDADDLSHPRRIERQVEPLINDETLVATWTRALRLGVDGHLTTLGSHTERYNASSLLYRRTKVTEAVGYYDEVRKAADSEYQERVIAQFGKGSILTIMDPLGLIQMTVGSLSRNDFRGQWRHAFRLAYRNQYLGWHEYVLSQPDASWSPTAPGGRSFIAPQAFLGQKSASHVDVAYLSDWSARYEARELLAPTVEQLSNFTDGKIGLLNGFNLRLSSPQRHNSSSSVWRLVEEERATWLSWGQNLKIDTLVVPNPSFLLFLPIDTDVSLQVDRVVIAVDRLTSRRTHGGSMNNGILNPAWIEEHCLRTFGKLPHWLPATKYLSTVIGDVRGTVLEPGILRASTFTPMSAESLDLTRPESVEVLRAGRDLRDLAPTQVWEMLAQRRLVVTPRSHRGTYGKSVTTFPRATFENDVAELLEDSEAQAALYEAAVQHTAEITSPENLHKVLQNALGGKSFDDVTTEPRTKRFSFRRHSGF</sequence>
<dbReference type="RefSeq" id="WP_209705051.1">
    <property type="nucleotide sequence ID" value="NZ_JAFIDA010000001.1"/>
</dbReference>
<proteinExistence type="predicted"/>
<gene>
    <name evidence="3" type="ORF">JOF28_001321</name>
</gene>
<evidence type="ECO:0000259" key="2">
    <source>
        <dbReference type="Pfam" id="PF00535"/>
    </source>
</evidence>
<evidence type="ECO:0000313" key="3">
    <source>
        <dbReference type="EMBL" id="MBP1326089.1"/>
    </source>
</evidence>
<dbReference type="Pfam" id="PF00535">
    <property type="entry name" value="Glycos_transf_2"/>
    <property type="match status" value="1"/>
</dbReference>
<feature type="domain" description="Glycosyltransferase 2-like" evidence="2">
    <location>
        <begin position="262"/>
        <end position="384"/>
    </location>
</feature>
<comment type="caution">
    <text evidence="3">The sequence shown here is derived from an EMBL/GenBank/DDBJ whole genome shotgun (WGS) entry which is preliminary data.</text>
</comment>
<dbReference type="AlphaFoldDB" id="A0A940PR78"/>
<name>A0A940PR78_9MICO</name>
<evidence type="ECO:0000313" key="4">
    <source>
        <dbReference type="Proteomes" id="UP000675163"/>
    </source>
</evidence>